<dbReference type="PANTHER" id="PTHR12933:SF0">
    <property type="entry name" value="U3 SMALL NUCLEOLAR RNA-ASSOCIATED PROTEIN 25 HOMOLOG"/>
    <property type="match status" value="1"/>
</dbReference>
<evidence type="ECO:0000313" key="7">
    <source>
        <dbReference type="Proteomes" id="UP000244803"/>
    </source>
</evidence>
<name>A0A976M4Y1_THEOR</name>
<dbReference type="GO" id="GO:0019843">
    <property type="term" value="F:rRNA binding"/>
    <property type="evidence" value="ECO:0007669"/>
    <property type="project" value="TreeGrafter"/>
</dbReference>
<dbReference type="EMBL" id="CP056065">
    <property type="protein sequence ID" value="UKJ88526.2"/>
    <property type="molecule type" value="Genomic_DNA"/>
</dbReference>
<dbReference type="PANTHER" id="PTHR12933">
    <property type="entry name" value="ORF PROTEIN-RELATED"/>
    <property type="match status" value="1"/>
</dbReference>
<dbReference type="InterPro" id="IPR053940">
    <property type="entry name" value="UTP25_NTPase-like"/>
</dbReference>
<comment type="similarity">
    <text evidence="2">Belongs to the UTP25 family.</text>
</comment>
<keyword evidence="3" id="KW-0539">Nucleus</keyword>
<evidence type="ECO:0000259" key="4">
    <source>
        <dbReference type="Pfam" id="PF06862"/>
    </source>
</evidence>
<dbReference type="Pfam" id="PF06862">
    <property type="entry name" value="Utp25_C"/>
    <property type="match status" value="1"/>
</dbReference>
<dbReference type="OrthoDB" id="10264378at2759"/>
<evidence type="ECO:0000256" key="1">
    <source>
        <dbReference type="ARBA" id="ARBA00004604"/>
    </source>
</evidence>
<organism evidence="6 7">
    <name type="scientific">Theileria orientalis</name>
    <dbReference type="NCBI Taxonomy" id="68886"/>
    <lineage>
        <taxon>Eukaryota</taxon>
        <taxon>Sar</taxon>
        <taxon>Alveolata</taxon>
        <taxon>Apicomplexa</taxon>
        <taxon>Aconoidasida</taxon>
        <taxon>Piroplasmida</taxon>
        <taxon>Theileriidae</taxon>
        <taxon>Theileria</taxon>
    </lineage>
</organism>
<evidence type="ECO:0008006" key="8">
    <source>
        <dbReference type="Google" id="ProtNLM"/>
    </source>
</evidence>
<evidence type="ECO:0000256" key="2">
    <source>
        <dbReference type="ARBA" id="ARBA00009223"/>
    </source>
</evidence>
<dbReference type="GO" id="GO:0000462">
    <property type="term" value="P:maturation of SSU-rRNA from tricistronic rRNA transcript (SSU-rRNA, 5.8S rRNA, LSU-rRNA)"/>
    <property type="evidence" value="ECO:0007669"/>
    <property type="project" value="TreeGrafter"/>
</dbReference>
<accession>A0A976M4Y1</accession>
<gene>
    <name evidence="6" type="ORF">MACJ_000970</name>
</gene>
<reference evidence="6" key="1">
    <citation type="submission" date="2022-07" db="EMBL/GenBank/DDBJ databases">
        <title>Evaluation of T. orientalis genome assembly methods using nanopore sequencing and analysis of variation between genomes.</title>
        <authorList>
            <person name="Yam J."/>
            <person name="Micallef M.L."/>
            <person name="Liu M."/>
            <person name="Djordjevic S.P."/>
            <person name="Bogema D.R."/>
            <person name="Jenkins C."/>
        </authorList>
    </citation>
    <scope>NUCLEOTIDE SEQUENCE</scope>
    <source>
        <strain evidence="6">Fish Creek</strain>
    </source>
</reference>
<dbReference type="InterPro" id="IPR053939">
    <property type="entry name" value="UTP25_C"/>
</dbReference>
<dbReference type="GO" id="GO:0034511">
    <property type="term" value="F:U3 snoRNA binding"/>
    <property type="evidence" value="ECO:0007669"/>
    <property type="project" value="InterPro"/>
</dbReference>
<dbReference type="GO" id="GO:0032040">
    <property type="term" value="C:small-subunit processome"/>
    <property type="evidence" value="ECO:0007669"/>
    <property type="project" value="TreeGrafter"/>
</dbReference>
<protein>
    <recommendedName>
        <fullName evidence="8">U3 small nucleolar RNA-associated protein 25</fullName>
    </recommendedName>
</protein>
<dbReference type="InterPro" id="IPR010678">
    <property type="entry name" value="UTP25"/>
</dbReference>
<proteinExistence type="inferred from homology"/>
<comment type="subcellular location">
    <subcellularLocation>
        <location evidence="1">Nucleus</location>
        <location evidence="1">Nucleolus</location>
    </subcellularLocation>
</comment>
<feature type="domain" description="UTP25 C-terminal" evidence="4">
    <location>
        <begin position="433"/>
        <end position="611"/>
    </location>
</feature>
<dbReference type="AlphaFoldDB" id="A0A976M4Y1"/>
<dbReference type="Pfam" id="PF22916">
    <property type="entry name" value="UTP25_NTPase-like"/>
    <property type="match status" value="1"/>
</dbReference>
<dbReference type="Proteomes" id="UP000244803">
    <property type="component" value="Chromosome 1"/>
</dbReference>
<feature type="domain" description="UTP25 NTP hydrolase-like" evidence="5">
    <location>
        <begin position="166"/>
        <end position="417"/>
    </location>
</feature>
<evidence type="ECO:0000259" key="5">
    <source>
        <dbReference type="Pfam" id="PF22916"/>
    </source>
</evidence>
<evidence type="ECO:0000256" key="3">
    <source>
        <dbReference type="ARBA" id="ARBA00023242"/>
    </source>
</evidence>
<evidence type="ECO:0000313" key="6">
    <source>
        <dbReference type="EMBL" id="UKJ88526.2"/>
    </source>
</evidence>
<sequence length="618" mass="72124">MSPSQDGEESNLDKLIKVIDSKKYNKRRKLLDSSEIPEENVLNYDILDEDEDDYENELTLKYTENIKEKDLYNSYNEDYETYINENKADESEITFKNPLFTSYKLKQSTPLLKYLLKLENVPDPITHFAEYHIAKPIAKRLQSLIKDDIPPLQANVKYLYECLNTYVDVFYVNNRVSVFNSVRFVYSLHIANHIVKSAEKRKESGVENRCEGFTRPKVLVICGLRCIAKELIDNMLRFIPSSKSNKNVERFRSDFSLPEEDLKDQTQGFMKTKKTLDFVKTFTGNQDDAFKMGIRYDSGLLHLYSPFYSSDVIVASPLGLRPLLSAKDPDYDFLSSIEVVIADRVDIMKFQNWRLFTDLMKVINRPLLKWRDGDINKIRISTIDGQSEEYRQSVFISASKNLVFNSMIKNLKNRRGGVKLLAPNKSDYVLLASKFKLRQMFIKVPCTDVKSSREDCLDYFMENMIPNLDEIKGVLIVISDYTQYFRLSKRLKHANLEFLACHESNTAKQMKIARQKFSTGEKRKNKDEVGEVPILVTTYRLLFFKRYILKGSSKIFLIQPPEYAQLYKDFIKMVEKNRSNTIISYYTKYDGMLMETIVGKQRVSKLIEAPDTKITQYH</sequence>